<gene>
    <name evidence="1" type="ORF">C1280_33095</name>
</gene>
<dbReference type="OrthoDB" id="288111at2"/>
<proteinExistence type="predicted"/>
<accession>A0A2Z3H5Q9</accession>
<evidence type="ECO:0000313" key="2">
    <source>
        <dbReference type="Proteomes" id="UP000245802"/>
    </source>
</evidence>
<name>A0A2Z3H5Q9_9BACT</name>
<organism evidence="1 2">
    <name type="scientific">Gemmata obscuriglobus</name>
    <dbReference type="NCBI Taxonomy" id="114"/>
    <lineage>
        <taxon>Bacteria</taxon>
        <taxon>Pseudomonadati</taxon>
        <taxon>Planctomycetota</taxon>
        <taxon>Planctomycetia</taxon>
        <taxon>Gemmatales</taxon>
        <taxon>Gemmataceae</taxon>
        <taxon>Gemmata</taxon>
    </lineage>
</organism>
<keyword evidence="2" id="KW-1185">Reference proteome</keyword>
<reference evidence="1 2" key="1">
    <citation type="submission" date="2018-01" db="EMBL/GenBank/DDBJ databases">
        <title>G. obscuriglobus.</title>
        <authorList>
            <person name="Franke J."/>
            <person name="Blomberg W."/>
            <person name="Selmecki A."/>
        </authorList>
    </citation>
    <scope>NUCLEOTIDE SEQUENCE [LARGE SCALE GENOMIC DNA]</scope>
    <source>
        <strain evidence="1 2">DSM 5831</strain>
    </source>
</reference>
<dbReference type="InterPro" id="IPR007922">
    <property type="entry name" value="DciA-like"/>
</dbReference>
<dbReference type="PANTHER" id="PTHR36456">
    <property type="entry name" value="UPF0232 PROTEIN SCO3875"/>
    <property type="match status" value="1"/>
</dbReference>
<dbReference type="PANTHER" id="PTHR36456:SF1">
    <property type="entry name" value="UPF0232 PROTEIN SCO3875"/>
    <property type="match status" value="1"/>
</dbReference>
<dbReference type="Pfam" id="PF05258">
    <property type="entry name" value="DciA"/>
    <property type="match status" value="1"/>
</dbReference>
<dbReference type="AlphaFoldDB" id="A0A2Z3H5Q9"/>
<evidence type="ECO:0000313" key="1">
    <source>
        <dbReference type="EMBL" id="AWM41363.1"/>
    </source>
</evidence>
<sequence>MHKEQRDGRQEQLSDILGKLFTSRGWGRKNDRLRIESAWAEAAGPELLKDTQVLVIKRGVMEVAVRNAVLMSELAQFHKRKLLTKLRAAMPGVTLTDLKFRAAAW</sequence>
<dbReference type="Proteomes" id="UP000245802">
    <property type="component" value="Chromosome"/>
</dbReference>
<dbReference type="RefSeq" id="WP_010044297.1">
    <property type="nucleotide sequence ID" value="NZ_CP025958.1"/>
</dbReference>
<dbReference type="EMBL" id="CP025958">
    <property type="protein sequence ID" value="AWM41363.1"/>
    <property type="molecule type" value="Genomic_DNA"/>
</dbReference>
<dbReference type="KEGG" id="gog:C1280_33095"/>
<protein>
    <submittedName>
        <fullName evidence="1">DUF721 domain-containing protein</fullName>
    </submittedName>
</protein>